<reference evidence="2 3" key="1">
    <citation type="submission" date="2021-06" db="EMBL/GenBank/DDBJ databases">
        <title>Caerostris extrusa draft genome.</title>
        <authorList>
            <person name="Kono N."/>
            <person name="Arakawa K."/>
        </authorList>
    </citation>
    <scope>NUCLEOTIDE SEQUENCE [LARGE SCALE GENOMIC DNA]</scope>
</reference>
<name>A0AAV4QWX8_CAEEX</name>
<comment type="caution">
    <text evidence="2">The sequence shown here is derived from an EMBL/GenBank/DDBJ whole genome shotgun (WGS) entry which is preliminary data.</text>
</comment>
<dbReference type="EMBL" id="BPLR01006918">
    <property type="protein sequence ID" value="GIY13334.1"/>
    <property type="molecule type" value="Genomic_DNA"/>
</dbReference>
<dbReference type="AlphaFoldDB" id="A0AAV4QWX8"/>
<keyword evidence="3" id="KW-1185">Reference proteome</keyword>
<protein>
    <submittedName>
        <fullName evidence="2">Uncharacterized protein</fullName>
    </submittedName>
</protein>
<gene>
    <name evidence="2" type="ORF">CEXT_171631</name>
</gene>
<feature type="compositionally biased region" description="Low complexity" evidence="1">
    <location>
        <begin position="8"/>
        <end position="17"/>
    </location>
</feature>
<dbReference type="Proteomes" id="UP001054945">
    <property type="component" value="Unassembled WGS sequence"/>
</dbReference>
<evidence type="ECO:0000313" key="2">
    <source>
        <dbReference type="EMBL" id="GIY13334.1"/>
    </source>
</evidence>
<evidence type="ECO:0000256" key="1">
    <source>
        <dbReference type="SAM" id="MobiDB-lite"/>
    </source>
</evidence>
<sequence>MDHSASRTTPPTHTKTTWDPSDVKTNSPCQNRHGSFLHVALTSPIHIPILVDPVPSTHLNKKCSRSPKSLLKLMRTGQGEITSTLRTHSSSLPVSFENFTPAPAENDARMVWKLFRKGGAIQFPTHLE</sequence>
<evidence type="ECO:0000313" key="3">
    <source>
        <dbReference type="Proteomes" id="UP001054945"/>
    </source>
</evidence>
<proteinExistence type="predicted"/>
<organism evidence="2 3">
    <name type="scientific">Caerostris extrusa</name>
    <name type="common">Bark spider</name>
    <name type="synonym">Caerostris bankana</name>
    <dbReference type="NCBI Taxonomy" id="172846"/>
    <lineage>
        <taxon>Eukaryota</taxon>
        <taxon>Metazoa</taxon>
        <taxon>Ecdysozoa</taxon>
        <taxon>Arthropoda</taxon>
        <taxon>Chelicerata</taxon>
        <taxon>Arachnida</taxon>
        <taxon>Araneae</taxon>
        <taxon>Araneomorphae</taxon>
        <taxon>Entelegynae</taxon>
        <taxon>Araneoidea</taxon>
        <taxon>Araneidae</taxon>
        <taxon>Caerostris</taxon>
    </lineage>
</organism>
<feature type="region of interest" description="Disordered" evidence="1">
    <location>
        <begin position="1"/>
        <end position="29"/>
    </location>
</feature>
<accession>A0AAV4QWX8</accession>